<dbReference type="NCBIfam" id="TIGR03508">
    <property type="entry name" value="decahem_SO"/>
    <property type="match status" value="1"/>
</dbReference>
<evidence type="ECO:0000256" key="2">
    <source>
        <dbReference type="SAM" id="SignalP"/>
    </source>
</evidence>
<dbReference type="InterPro" id="IPR010177">
    <property type="entry name" value="Paired_CXXCH_1"/>
</dbReference>
<dbReference type="InterPro" id="IPR053875">
    <property type="entry name" value="Cytochrom_c_NrfB-like_dom"/>
</dbReference>
<dbReference type="InterPro" id="IPR020015">
    <property type="entry name" value="Decahaem_cyt-c_DmsE"/>
</dbReference>
<dbReference type="GO" id="GO:0016491">
    <property type="term" value="F:oxidoreductase activity"/>
    <property type="evidence" value="ECO:0007669"/>
    <property type="project" value="TreeGrafter"/>
</dbReference>
<dbReference type="SUPFAM" id="SSF48695">
    <property type="entry name" value="Multiheme cytochromes"/>
    <property type="match status" value="1"/>
</dbReference>
<dbReference type="EMBL" id="FQXG01000008">
    <property type="protein sequence ID" value="SHI15553.1"/>
    <property type="molecule type" value="Genomic_DNA"/>
</dbReference>
<accession>A0A1M5YVI0</accession>
<keyword evidence="6" id="KW-1185">Reference proteome</keyword>
<feature type="chain" id="PRO_5012296664" evidence="2">
    <location>
        <begin position="30"/>
        <end position="320"/>
    </location>
</feature>
<evidence type="ECO:0000259" key="3">
    <source>
        <dbReference type="Pfam" id="PF09699"/>
    </source>
</evidence>
<organism evidence="5 6">
    <name type="scientific">Ferrimonas marina</name>
    <dbReference type="NCBI Taxonomy" id="299255"/>
    <lineage>
        <taxon>Bacteria</taxon>
        <taxon>Pseudomonadati</taxon>
        <taxon>Pseudomonadota</taxon>
        <taxon>Gammaproteobacteria</taxon>
        <taxon>Alteromonadales</taxon>
        <taxon>Ferrimonadaceae</taxon>
        <taxon>Ferrimonas</taxon>
    </lineage>
</organism>
<gene>
    <name evidence="5" type="ORF">SAMN02745129_4450</name>
</gene>
<feature type="domain" description="Doubled CXXCH motif" evidence="3">
    <location>
        <begin position="196"/>
        <end position="236"/>
    </location>
</feature>
<dbReference type="STRING" id="299255.SAMN02745129_4450"/>
<feature type="domain" description="Cytochrome c-type protein NrfB-like" evidence="4">
    <location>
        <begin position="95"/>
        <end position="168"/>
    </location>
</feature>
<dbReference type="PANTHER" id="PTHR35038:SF6">
    <property type="entry name" value="SURFACE LOCALIZED DECAHEME CYTOCHROME C LIPOPROTEIN"/>
    <property type="match status" value="1"/>
</dbReference>
<reference evidence="5 6" key="1">
    <citation type="submission" date="2016-11" db="EMBL/GenBank/DDBJ databases">
        <authorList>
            <person name="Jaros S."/>
            <person name="Januszkiewicz K."/>
            <person name="Wedrychowicz H."/>
        </authorList>
    </citation>
    <scope>NUCLEOTIDE SEQUENCE [LARGE SCALE GENOMIC DNA]</scope>
    <source>
        <strain evidence="5 6">DSM 16917</strain>
    </source>
</reference>
<dbReference type="Gene3D" id="3.90.10.10">
    <property type="entry name" value="Cytochrome C3"/>
    <property type="match status" value="1"/>
</dbReference>
<evidence type="ECO:0000313" key="6">
    <source>
        <dbReference type="Proteomes" id="UP000184268"/>
    </source>
</evidence>
<dbReference type="InterPro" id="IPR036280">
    <property type="entry name" value="Multihaem_cyt_sf"/>
</dbReference>
<feature type="domain" description="Doubled CXXCH motif" evidence="3">
    <location>
        <begin position="243"/>
        <end position="279"/>
    </location>
</feature>
<dbReference type="NCBIfam" id="TIGR01905">
    <property type="entry name" value="paired_CXXCH_1"/>
    <property type="match status" value="2"/>
</dbReference>
<dbReference type="Pfam" id="PF09699">
    <property type="entry name" value="Paired_CXXCH_1"/>
    <property type="match status" value="2"/>
</dbReference>
<dbReference type="AlphaFoldDB" id="A0A1M5YVI0"/>
<proteinExistence type="predicted"/>
<dbReference type="InterPro" id="IPR051829">
    <property type="entry name" value="Multiheme_Cytochr_ET"/>
</dbReference>
<dbReference type="Proteomes" id="UP000184268">
    <property type="component" value="Unassembled WGS sequence"/>
</dbReference>
<evidence type="ECO:0000256" key="1">
    <source>
        <dbReference type="ARBA" id="ARBA00022729"/>
    </source>
</evidence>
<protein>
    <submittedName>
        <fullName evidence="5">Decaheme c-type cytochrome, DmsE family</fullName>
    </submittedName>
</protein>
<dbReference type="PANTHER" id="PTHR35038">
    <property type="entry name" value="DISSIMILATORY SULFITE REDUCTASE SIRA"/>
    <property type="match status" value="1"/>
</dbReference>
<evidence type="ECO:0000313" key="5">
    <source>
        <dbReference type="EMBL" id="SHI15553.1"/>
    </source>
</evidence>
<feature type="signal peptide" evidence="2">
    <location>
        <begin position="1"/>
        <end position="29"/>
    </location>
</feature>
<dbReference type="Pfam" id="PF22678">
    <property type="entry name" value="Cytochrom_c_NrfB-like"/>
    <property type="match status" value="1"/>
</dbReference>
<sequence length="320" mass="35032">MCEQLMRRLGRVLSSCAWTLVLATGLAQAAWDDMPEEEYLEIVTEKFKEGNYSPKGADNCLMCHRRSAKVMALFDGAHGRTGPEASPMHPEQLQCEACHGPQGNHNRGGREPMLTFGPDAKLPAEAQNSVCLSCHKQGDQSAWHGSIHDIEALPCSQCHEVHAAHDPSRDREAATENCLSCHQEQRAQIHMRSSHPIRTGQLGCTDCHNPHGSLNEAMLSQHSVNDNCYSCHADLRGPFVWEHAPVAEDCSSCHNVHGSINEAMLNSRQPLLCQSCHASVHTGTPVYQSGQDAFGGGRSCLNCHNMVHGSNHPSGKLLQR</sequence>
<evidence type="ECO:0000259" key="4">
    <source>
        <dbReference type="Pfam" id="PF22678"/>
    </source>
</evidence>
<name>A0A1M5YVI0_9GAMM</name>
<dbReference type="Gene3D" id="1.10.1130.10">
    <property type="entry name" value="Flavocytochrome C3, Chain A"/>
    <property type="match status" value="1"/>
</dbReference>
<keyword evidence="1 2" id="KW-0732">Signal</keyword>